<dbReference type="EMBL" id="VEVO01000015">
    <property type="protein sequence ID" value="KAF0030029.1"/>
    <property type="molecule type" value="Genomic_DNA"/>
</dbReference>
<comment type="caution">
    <text evidence="31">The sequence shown here is derived from an EMBL/GenBank/DDBJ whole genome shotgun (WGS) entry which is preliminary data.</text>
</comment>
<feature type="compositionally biased region" description="Acidic residues" evidence="27">
    <location>
        <begin position="146"/>
        <end position="155"/>
    </location>
</feature>
<evidence type="ECO:0000256" key="4">
    <source>
        <dbReference type="ARBA" id="ARBA00004502"/>
    </source>
</evidence>
<dbReference type="InterPro" id="IPR039066">
    <property type="entry name" value="HNF-1"/>
</dbReference>
<keyword evidence="12" id="KW-0442">Lipid degradation</keyword>
<dbReference type="InterPro" id="IPR009686">
    <property type="entry name" value="Senescence/spartin_C"/>
</dbReference>
<dbReference type="GO" id="GO:0034672">
    <property type="term" value="P:anterior/posterior pattern specification involved in pronephros development"/>
    <property type="evidence" value="ECO:0007669"/>
    <property type="project" value="UniProtKB-ARBA"/>
</dbReference>
<dbReference type="GO" id="GO:0045893">
    <property type="term" value="P:positive regulation of DNA-templated transcription"/>
    <property type="evidence" value="ECO:0007669"/>
    <property type="project" value="InterPro"/>
</dbReference>
<name>A0A6A4SBL4_SCOMX</name>
<evidence type="ECO:0000256" key="9">
    <source>
        <dbReference type="ARBA" id="ARBA00022553"/>
    </source>
</evidence>
<feature type="domain" description="POU-specific atypical" evidence="29">
    <location>
        <begin position="161"/>
        <end position="256"/>
    </location>
</feature>
<dbReference type="InterPro" id="IPR009057">
    <property type="entry name" value="Homeodomain-like_sf"/>
</dbReference>
<dbReference type="Gene3D" id="1.20.58.80">
    <property type="entry name" value="Phosphotransferase system, lactose/cellobiose-type IIA subunit"/>
    <property type="match status" value="1"/>
</dbReference>
<evidence type="ECO:0000256" key="5">
    <source>
        <dbReference type="ARBA" id="ARBA00009966"/>
    </source>
</evidence>
<evidence type="ECO:0000256" key="15">
    <source>
        <dbReference type="ARBA" id="ARBA00023055"/>
    </source>
</evidence>
<dbReference type="GO" id="GO:0005634">
    <property type="term" value="C:nucleus"/>
    <property type="evidence" value="ECO:0007669"/>
    <property type="project" value="UniProtKB-SubCell"/>
</dbReference>
<dbReference type="PANTHER" id="PTHR11568:SF2">
    <property type="entry name" value="HEPATOCYTE NUCLEAR FACTOR 1-BETA"/>
    <property type="match status" value="1"/>
</dbReference>
<dbReference type="SUPFAM" id="SSF46689">
    <property type="entry name" value="Homeodomain-like"/>
    <property type="match status" value="1"/>
</dbReference>
<dbReference type="CDD" id="cd00086">
    <property type="entry name" value="homeodomain"/>
    <property type="match status" value="1"/>
</dbReference>
<feature type="compositionally biased region" description="Low complexity" evidence="27">
    <location>
        <begin position="429"/>
        <end position="439"/>
    </location>
</feature>
<feature type="region of interest" description="Disordered" evidence="27">
    <location>
        <begin position="113"/>
        <end position="156"/>
    </location>
</feature>
<dbReference type="InterPro" id="IPR001356">
    <property type="entry name" value="HD"/>
</dbReference>
<dbReference type="InterPro" id="IPR006899">
    <property type="entry name" value="HNF-1_N"/>
</dbReference>
<feature type="compositionally biased region" description="Polar residues" evidence="27">
    <location>
        <begin position="393"/>
        <end position="420"/>
    </location>
</feature>
<feature type="region of interest" description="Disordered" evidence="27">
    <location>
        <begin position="991"/>
        <end position="1011"/>
    </location>
</feature>
<dbReference type="InterPro" id="IPR044869">
    <property type="entry name" value="HNF-1_POU"/>
</dbReference>
<evidence type="ECO:0000256" key="14">
    <source>
        <dbReference type="ARBA" id="ARBA00023015"/>
    </source>
</evidence>
<feature type="region of interest" description="Disordered" evidence="27">
    <location>
        <begin position="764"/>
        <end position="827"/>
    </location>
</feature>
<dbReference type="SMART" id="SM00745">
    <property type="entry name" value="MIT"/>
    <property type="match status" value="1"/>
</dbReference>
<dbReference type="GO" id="GO:0006869">
    <property type="term" value="P:lipid transport"/>
    <property type="evidence" value="ECO:0007669"/>
    <property type="project" value="UniProtKB-KW"/>
</dbReference>
<evidence type="ECO:0000256" key="8">
    <source>
        <dbReference type="ARBA" id="ARBA00022499"/>
    </source>
</evidence>
<feature type="compositionally biased region" description="Low complexity" evidence="27">
    <location>
        <begin position="778"/>
        <end position="794"/>
    </location>
</feature>
<comment type="similarity">
    <text evidence="5">Belongs to the HNF1 homeobox family.</text>
</comment>
<evidence type="ECO:0000256" key="26">
    <source>
        <dbReference type="PROSITE-ProRule" id="PRU00108"/>
    </source>
</evidence>
<evidence type="ECO:0000256" key="20">
    <source>
        <dbReference type="ARBA" id="ARBA00023159"/>
    </source>
</evidence>
<keyword evidence="7" id="KW-0963">Cytoplasm</keyword>
<dbReference type="SUPFAM" id="SSF47413">
    <property type="entry name" value="lambda repressor-like DNA-binding domains"/>
    <property type="match status" value="1"/>
</dbReference>
<feature type="domain" description="HNF-p1" evidence="30">
    <location>
        <begin position="61"/>
        <end position="92"/>
    </location>
</feature>
<dbReference type="GO" id="GO:0000981">
    <property type="term" value="F:DNA-binding transcription factor activity, RNA polymerase II-specific"/>
    <property type="evidence" value="ECO:0007669"/>
    <property type="project" value="TreeGrafter"/>
</dbReference>
<evidence type="ECO:0000256" key="19">
    <source>
        <dbReference type="ARBA" id="ARBA00023155"/>
    </source>
</evidence>
<keyword evidence="22 26" id="KW-0539">Nucleus</keyword>
<keyword evidence="21" id="KW-0804">Transcription</keyword>
<dbReference type="GO" id="GO:0005811">
    <property type="term" value="C:lipid droplet"/>
    <property type="evidence" value="ECO:0007669"/>
    <property type="project" value="UniProtKB-SubCell"/>
</dbReference>
<dbReference type="CDD" id="cd02679">
    <property type="entry name" value="MIT_spastin"/>
    <property type="match status" value="1"/>
</dbReference>
<dbReference type="GO" id="GO:0005737">
    <property type="term" value="C:cytoplasm"/>
    <property type="evidence" value="ECO:0007669"/>
    <property type="project" value="UniProtKB-SubCell"/>
</dbReference>
<feature type="compositionally biased region" description="Polar residues" evidence="27">
    <location>
        <begin position="440"/>
        <end position="453"/>
    </location>
</feature>
<evidence type="ECO:0000256" key="3">
    <source>
        <dbReference type="ARBA" id="ARBA00004496"/>
    </source>
</evidence>
<dbReference type="PANTHER" id="PTHR11568">
    <property type="entry name" value="HEPATOCYTE NUCLEAR FACTOR 1"/>
    <property type="match status" value="1"/>
</dbReference>
<dbReference type="PROSITE" id="PS50071">
    <property type="entry name" value="HOMEOBOX_2"/>
    <property type="match status" value="1"/>
</dbReference>
<dbReference type="Proteomes" id="UP000438429">
    <property type="component" value="Unassembled WGS sequence"/>
</dbReference>
<feature type="compositionally biased region" description="Acidic residues" evidence="27">
    <location>
        <begin position="1000"/>
        <end position="1010"/>
    </location>
</feature>
<evidence type="ECO:0000256" key="12">
    <source>
        <dbReference type="ARBA" id="ARBA00022963"/>
    </source>
</evidence>
<comment type="subunit">
    <text evidence="24">Interacts with ITCH and WWP1. Interacts (via MIT domain) with IST1; leading to the recruitment of SPART to midbodies. Interacts with MAP1LC3A and MAP1LC3C.</text>
</comment>
<dbReference type="GO" id="GO:0008289">
    <property type="term" value="F:lipid binding"/>
    <property type="evidence" value="ECO:0007669"/>
    <property type="project" value="UniProtKB-KW"/>
</dbReference>
<dbReference type="GO" id="GO:0030073">
    <property type="term" value="P:insulin secretion"/>
    <property type="evidence" value="ECO:0007669"/>
    <property type="project" value="InterPro"/>
</dbReference>
<evidence type="ECO:0000256" key="27">
    <source>
        <dbReference type="SAM" id="MobiDB-lite"/>
    </source>
</evidence>
<evidence type="ECO:0000256" key="21">
    <source>
        <dbReference type="ARBA" id="ARBA00023163"/>
    </source>
</evidence>
<feature type="domain" description="Homeobox" evidence="28">
    <location>
        <begin position="298"/>
        <end position="379"/>
    </location>
</feature>
<dbReference type="AlphaFoldDB" id="A0A6A4SBL4"/>
<feature type="DNA-binding region" description="Homeobox" evidence="26">
    <location>
        <begin position="300"/>
        <end position="380"/>
    </location>
</feature>
<organism evidence="31 32">
    <name type="scientific">Scophthalmus maximus</name>
    <name type="common">Turbot</name>
    <name type="synonym">Psetta maxima</name>
    <dbReference type="NCBI Taxonomy" id="52904"/>
    <lineage>
        <taxon>Eukaryota</taxon>
        <taxon>Metazoa</taxon>
        <taxon>Chordata</taxon>
        <taxon>Craniata</taxon>
        <taxon>Vertebrata</taxon>
        <taxon>Euteleostomi</taxon>
        <taxon>Actinopterygii</taxon>
        <taxon>Neopterygii</taxon>
        <taxon>Teleostei</taxon>
        <taxon>Neoteleostei</taxon>
        <taxon>Acanthomorphata</taxon>
        <taxon>Carangaria</taxon>
        <taxon>Pleuronectiformes</taxon>
        <taxon>Pleuronectoidei</taxon>
        <taxon>Scophthalmidae</taxon>
        <taxon>Scophthalmus</taxon>
    </lineage>
</organism>
<dbReference type="PROSITE" id="PS51936">
    <property type="entry name" value="POU_4"/>
    <property type="match status" value="1"/>
</dbReference>
<dbReference type="SUPFAM" id="SSF100957">
    <property type="entry name" value="Dimerization cofactor of HNF-1 alpha"/>
    <property type="match status" value="1"/>
</dbReference>
<evidence type="ECO:0000256" key="11">
    <source>
        <dbReference type="ARBA" id="ARBA00022843"/>
    </source>
</evidence>
<dbReference type="PROSITE" id="PS51937">
    <property type="entry name" value="HNF_P1"/>
    <property type="match status" value="1"/>
</dbReference>
<feature type="region of interest" description="Disordered" evidence="27">
    <location>
        <begin position="393"/>
        <end position="476"/>
    </location>
</feature>
<dbReference type="InterPro" id="IPR006897">
    <property type="entry name" value="HNF1b_C"/>
</dbReference>
<dbReference type="InterPro" id="IPR036181">
    <property type="entry name" value="MIT_dom_sf"/>
</dbReference>
<keyword evidence="10" id="KW-0551">Lipid droplet</keyword>
<dbReference type="InterPro" id="IPR007330">
    <property type="entry name" value="MIT_dom"/>
</dbReference>
<keyword evidence="16" id="KW-0443">Lipid metabolism</keyword>
<dbReference type="InterPro" id="IPR044866">
    <property type="entry name" value="HNF_P1"/>
</dbReference>
<dbReference type="GO" id="GO:0031016">
    <property type="term" value="P:pancreas development"/>
    <property type="evidence" value="ECO:0007669"/>
    <property type="project" value="InterPro"/>
</dbReference>
<reference evidence="31 32" key="1">
    <citation type="submission" date="2019-06" db="EMBL/GenBank/DDBJ databases">
        <title>Draft genomes of female and male turbot (Scophthalmus maximus).</title>
        <authorList>
            <person name="Xu H."/>
            <person name="Xu X.-W."/>
            <person name="Shao C."/>
            <person name="Chen S."/>
        </authorList>
    </citation>
    <scope>NUCLEOTIDE SEQUENCE [LARGE SCALE GENOMIC DNA]</scope>
    <source>
        <strain evidence="31">Ysfricsl-2016a</strain>
        <tissue evidence="31">Blood</tissue>
    </source>
</reference>
<evidence type="ECO:0000259" key="29">
    <source>
        <dbReference type="PROSITE" id="PS51936"/>
    </source>
</evidence>
<evidence type="ECO:0000313" key="31">
    <source>
        <dbReference type="EMBL" id="KAF0030029.1"/>
    </source>
</evidence>
<keyword evidence="9" id="KW-0597">Phosphoprotein</keyword>
<keyword evidence="20" id="KW-0010">Activator</keyword>
<dbReference type="InterPro" id="IPR010982">
    <property type="entry name" value="Lambda_DNA-bd_dom_sf"/>
</dbReference>
<dbReference type="SMART" id="SM00389">
    <property type="entry name" value="HOX"/>
    <property type="match status" value="1"/>
</dbReference>
<evidence type="ECO:0000259" key="30">
    <source>
        <dbReference type="PROSITE" id="PS51937"/>
    </source>
</evidence>
<dbReference type="GO" id="GO:0001889">
    <property type="term" value="P:liver development"/>
    <property type="evidence" value="ECO:0007669"/>
    <property type="project" value="InterPro"/>
</dbReference>
<dbReference type="FunFam" id="1.20.58.80:FF:000009">
    <property type="entry name" value="spartin isoform X1"/>
    <property type="match status" value="1"/>
</dbReference>
<dbReference type="GO" id="GO:0016042">
    <property type="term" value="P:lipid catabolic process"/>
    <property type="evidence" value="ECO:0007669"/>
    <property type="project" value="UniProtKB-KW"/>
</dbReference>
<dbReference type="Pfam" id="PF04812">
    <property type="entry name" value="HNF-1B_C"/>
    <property type="match status" value="1"/>
</dbReference>
<keyword evidence="13" id="KW-0007">Acetylation</keyword>
<comment type="function">
    <text evidence="23">Lipophagy receptor that plays an important role in lipid droplet (LD) turnover in motor neurons. Localizes to LDs and interacts with components of the autophagy machinery, such as MAP1LC3A/C proteins to deliver LDs to autophagosomes for degradation via lipophagy. Lipid transfer protein required for lipid droplet degradation, including by lipophagy. Can bind and transfer all lipid species found in lipid droplets, from phospholipids to triglycerides and sterol esters but the direction of lipid transfer by spartin and its cargos are unknown. May be implicated in endosomal trafficking, or microtubule dynamics, or both. Participates in cytokinesis.</text>
</comment>
<keyword evidence="8" id="KW-1017">Isopeptide bond</keyword>
<evidence type="ECO:0000313" key="32">
    <source>
        <dbReference type="Proteomes" id="UP000438429"/>
    </source>
</evidence>
<gene>
    <name evidence="31" type="ORF">F2P81_016760</name>
</gene>
<evidence type="ECO:0000256" key="7">
    <source>
        <dbReference type="ARBA" id="ARBA00022490"/>
    </source>
</evidence>
<dbReference type="FunFam" id="1.10.10.60:FF:000043">
    <property type="entry name" value="Hepatocyte nuclear factor 1-beta"/>
    <property type="match status" value="1"/>
</dbReference>
<comment type="subcellular location">
    <subcellularLocation>
        <location evidence="3">Cytoplasm</location>
    </subcellularLocation>
    <subcellularLocation>
        <location evidence="4">Lipid droplet</location>
    </subcellularLocation>
    <subcellularLocation>
        <location evidence="2">Midbody</location>
    </subcellularLocation>
    <subcellularLocation>
        <location evidence="1 26">Nucleus</location>
    </subcellularLocation>
</comment>
<evidence type="ECO:0000256" key="2">
    <source>
        <dbReference type="ARBA" id="ARBA00004214"/>
    </source>
</evidence>
<keyword evidence="18 26" id="KW-0238">DNA-binding</keyword>
<keyword evidence="14" id="KW-0805">Transcription regulation</keyword>
<evidence type="ECO:0000256" key="25">
    <source>
        <dbReference type="ARBA" id="ARBA00067916"/>
    </source>
</evidence>
<evidence type="ECO:0000256" key="16">
    <source>
        <dbReference type="ARBA" id="ARBA00023098"/>
    </source>
</evidence>
<dbReference type="Gene3D" id="1.10.10.60">
    <property type="entry name" value="Homeodomain-like"/>
    <property type="match status" value="1"/>
</dbReference>
<dbReference type="GO" id="GO:0061724">
    <property type="term" value="P:lipophagy"/>
    <property type="evidence" value="ECO:0007669"/>
    <property type="project" value="UniProtKB-ARBA"/>
</dbReference>
<dbReference type="FunFam" id="1.10.260.40:FF:000009">
    <property type="entry name" value="Hepatocyte nuclear factor 1-beta"/>
    <property type="match status" value="1"/>
</dbReference>
<keyword evidence="17" id="KW-0446">Lipid-binding</keyword>
<evidence type="ECO:0000256" key="23">
    <source>
        <dbReference type="ARBA" id="ARBA00054810"/>
    </source>
</evidence>
<dbReference type="Pfam" id="PF06911">
    <property type="entry name" value="Senescence"/>
    <property type="match status" value="1"/>
</dbReference>
<keyword evidence="11" id="KW-0832">Ubl conjugation</keyword>
<evidence type="ECO:0000256" key="18">
    <source>
        <dbReference type="ARBA" id="ARBA00023125"/>
    </source>
</evidence>
<keyword evidence="19 26" id="KW-0371">Homeobox</keyword>
<evidence type="ECO:0000256" key="10">
    <source>
        <dbReference type="ARBA" id="ARBA00022677"/>
    </source>
</evidence>
<evidence type="ECO:0000256" key="1">
    <source>
        <dbReference type="ARBA" id="ARBA00004123"/>
    </source>
</evidence>
<evidence type="ECO:0000256" key="24">
    <source>
        <dbReference type="ARBA" id="ARBA00064034"/>
    </source>
</evidence>
<evidence type="ECO:0000256" key="22">
    <source>
        <dbReference type="ARBA" id="ARBA00023242"/>
    </source>
</evidence>
<evidence type="ECO:0000256" key="13">
    <source>
        <dbReference type="ARBA" id="ARBA00022990"/>
    </source>
</evidence>
<keyword evidence="15" id="KW-0445">Lipid transport</keyword>
<keyword evidence="6" id="KW-0813">Transport</keyword>
<accession>A0A6A4SBL4</accession>
<sequence length="1240" mass="133761">MRLLGLVRERLINADTYVMISLGTEAASRSRCQPQRKERAPSAPVRARQQAYVEFLMFSKMVSKLTSLQQELLSALLDSGVTRDVLIQALDDMDPSAPGFGVKLESLSMSPAAPPGGKIGGADVDSKPVFHTLTNGHSKGKLSGDEGSEDGDDFDTPPILKELQSLNTEEAAEQRAEVERMLAEDPWRAARMIKGYMQQHNIPQREVVDITGLNQSHLSQHLNKGTPMKTQKRAALYTWYVRKQREILRQFNQAVQGSDSIMTDKGNQDPVFFFPEFNPSGQSMGPPGEEVGSEPSCKKMRRNRFKWGPASQQILYQAYERQKNPSKEEREALVEECNRAECLQRGVSPSKAQGLGSNLVTEVRVYNWFANRRKEEAFRQKLAMDAITVPTHSMNPLLSHSSPHHPQTSASPPSKTSGVRYSQGPGEVTSSTTISHHSSNAMATSQSVLQQVSPGGLDHSHSLMSPDAKMISGSGGGLPPVSTLTNIHSSHHSHQQTQNLIMPLSGVMAIAQSLNTSQSQTVPVINSVTGSLAALQPVQFSQQLHSPHQQSLMQQSPSHMSQQPFMATVTHSHMYPHKQEPPQYSHSSRFPSAMVVTDGNGLTTLSSMSSSKTGQRRVTGKGLKILGRCEGMEKAKQDAFDSARLQVIKDGYERAFECINKGLTVDEAGDKAQALELYKRGRQHLLRAISVPSQGEECVGSSWESARQMQQKMQETLNNITTRLAILETSCDPGSAPLLSTASVSEPTATGMSAGCIYPKLPIKEKPGRPASPNQLSANGRAAGAAGGVPACSGDGLPLSPTRQPVAPAEQPPAYSPQAADGHLSISYGTDSGEMSLVGDEFYSRTSNSPSPQSMGEEGEELLYIPHGVQIFFVTPEGQVSAPSYPGFLRLVKFTSETPDSMPNRPPAFLQVCDWLYPLMAMASPVLLCNTGVFMFPDMMAPAPGYYVGVVLSSELPAANRELFQDLLSQMTDLRVQAPDEAADTINLSQKVSIATPEETAPEPTEEDNALPEWSEKVANGILTGASWLSWGLVKGAEFTGKAIHKGASKLREHITPEDKPTHVSPTVTKGLHVAKQATGGAVKVSQFLVDGVCAVAGCVGRELAPHVKKHGGKLIPESMKKDKDGRSNIDGAMVVAASGVQGFATMWTGLEVAAKNITSNVASETVTTVKHKYGAAAGQATDSAVNSAINVGLTAFNIDNLGIKAVVKKTGKQTAKAILDDYKLQEKPENGKQVEKLDK</sequence>
<dbReference type="Pfam" id="PF04814">
    <property type="entry name" value="HNF-1_N"/>
    <property type="match status" value="1"/>
</dbReference>
<evidence type="ECO:0000256" key="6">
    <source>
        <dbReference type="ARBA" id="ARBA00022448"/>
    </source>
</evidence>
<dbReference type="GO" id="GO:0000978">
    <property type="term" value="F:RNA polymerase II cis-regulatory region sequence-specific DNA binding"/>
    <property type="evidence" value="ECO:0007669"/>
    <property type="project" value="TreeGrafter"/>
</dbReference>
<evidence type="ECO:0000259" key="28">
    <source>
        <dbReference type="PROSITE" id="PS50071"/>
    </source>
</evidence>
<evidence type="ECO:0000256" key="17">
    <source>
        <dbReference type="ARBA" id="ARBA00023121"/>
    </source>
</evidence>
<proteinExistence type="inferred from homology"/>
<dbReference type="SUPFAM" id="SSF116846">
    <property type="entry name" value="MIT domain"/>
    <property type="match status" value="1"/>
</dbReference>
<dbReference type="Gene3D" id="1.10.260.40">
    <property type="entry name" value="lambda repressor-like DNA-binding domains"/>
    <property type="match status" value="1"/>
</dbReference>
<dbReference type="InterPro" id="IPR023219">
    <property type="entry name" value="HNF1_dimer_N_dom_sf"/>
</dbReference>
<protein>
    <recommendedName>
        <fullName evidence="25">Spartin</fullName>
    </recommendedName>
</protein>
<dbReference type="GO" id="GO:0030496">
    <property type="term" value="C:midbody"/>
    <property type="evidence" value="ECO:0007669"/>
    <property type="project" value="UniProtKB-SubCell"/>
</dbReference>